<evidence type="ECO:0000313" key="1">
    <source>
        <dbReference type="EMBL" id="KKN26887.1"/>
    </source>
</evidence>
<organism evidence="1">
    <name type="scientific">marine sediment metagenome</name>
    <dbReference type="NCBI Taxonomy" id="412755"/>
    <lineage>
        <taxon>unclassified sequences</taxon>
        <taxon>metagenomes</taxon>
        <taxon>ecological metagenomes</taxon>
    </lineage>
</organism>
<dbReference type="AlphaFoldDB" id="A0A0F9PQJ4"/>
<comment type="caution">
    <text evidence="1">The sequence shown here is derived from an EMBL/GenBank/DDBJ whole genome shotgun (WGS) entry which is preliminary data.</text>
</comment>
<dbReference type="PROSITE" id="PS51257">
    <property type="entry name" value="PROKAR_LIPOPROTEIN"/>
    <property type="match status" value="1"/>
</dbReference>
<sequence length="184" mass="20094">MKILGMLVIASILMTSGCAAFKANNLPTVDKASYTVQNQERVKVFSTWKAREGEAMHKNYFDAAIRTSGCCDIVGDREQADLVVDGTSVDEFNKAALIPAMISGFSFGVIPSWANIPIHLRVTATSSGEQHTYDLADSATMVTWLPMLLAMPFTGHPVTTEKDMTQNAYNTLVSRMKTDGLLTH</sequence>
<accession>A0A0F9PQJ4</accession>
<proteinExistence type="predicted"/>
<name>A0A0F9PQJ4_9ZZZZ</name>
<evidence type="ECO:0008006" key="2">
    <source>
        <dbReference type="Google" id="ProtNLM"/>
    </source>
</evidence>
<protein>
    <recommendedName>
        <fullName evidence="2">Lipoprotein</fullName>
    </recommendedName>
</protein>
<reference evidence="1" key="1">
    <citation type="journal article" date="2015" name="Nature">
        <title>Complex archaea that bridge the gap between prokaryotes and eukaryotes.</title>
        <authorList>
            <person name="Spang A."/>
            <person name="Saw J.H."/>
            <person name="Jorgensen S.L."/>
            <person name="Zaremba-Niedzwiedzka K."/>
            <person name="Martijn J."/>
            <person name="Lind A.E."/>
            <person name="van Eijk R."/>
            <person name="Schleper C."/>
            <person name="Guy L."/>
            <person name="Ettema T.J."/>
        </authorList>
    </citation>
    <scope>NUCLEOTIDE SEQUENCE</scope>
</reference>
<gene>
    <name evidence="1" type="ORF">LCGC14_0870220</name>
</gene>
<dbReference type="EMBL" id="LAZR01002686">
    <property type="protein sequence ID" value="KKN26887.1"/>
    <property type="molecule type" value="Genomic_DNA"/>
</dbReference>